<keyword evidence="2" id="KW-0812">Transmembrane</keyword>
<dbReference type="Proteomes" id="UP001056708">
    <property type="component" value="Chromosome"/>
</dbReference>
<dbReference type="PANTHER" id="PTHR40547">
    <property type="entry name" value="SLL0298 PROTEIN"/>
    <property type="match status" value="1"/>
</dbReference>
<dbReference type="RefSeq" id="WP_252662510.1">
    <property type="nucleotide sequence ID" value="NZ_CP098611.1"/>
</dbReference>
<accession>A0ABY5AMS4</accession>
<feature type="transmembrane region" description="Helical" evidence="2">
    <location>
        <begin position="121"/>
        <end position="141"/>
    </location>
</feature>
<proteinExistence type="predicted"/>
<feature type="compositionally biased region" description="Basic residues" evidence="1">
    <location>
        <begin position="214"/>
        <end position="229"/>
    </location>
</feature>
<dbReference type="InterPro" id="IPR018639">
    <property type="entry name" value="DUF2062"/>
</dbReference>
<keyword evidence="2" id="KW-1133">Transmembrane helix</keyword>
<keyword evidence="2" id="KW-0472">Membrane</keyword>
<evidence type="ECO:0000256" key="1">
    <source>
        <dbReference type="SAM" id="MobiDB-lite"/>
    </source>
</evidence>
<gene>
    <name evidence="4" type="ORF">NEA10_16830</name>
</gene>
<dbReference type="EMBL" id="CP098611">
    <property type="protein sequence ID" value="USR90482.1"/>
    <property type="molecule type" value="Genomic_DNA"/>
</dbReference>
<protein>
    <submittedName>
        <fullName evidence="4">DUF2062 domain-containing protein</fullName>
    </submittedName>
</protein>
<evidence type="ECO:0000313" key="5">
    <source>
        <dbReference type="Proteomes" id="UP001056708"/>
    </source>
</evidence>
<feature type="transmembrane region" description="Helical" evidence="2">
    <location>
        <begin position="85"/>
        <end position="114"/>
    </location>
</feature>
<evidence type="ECO:0000313" key="4">
    <source>
        <dbReference type="EMBL" id="USR90482.1"/>
    </source>
</evidence>
<reference evidence="4" key="1">
    <citation type="submission" date="2022-06" db="EMBL/GenBank/DDBJ databases">
        <title>Genome sequence of Phormidium yuhuli AB48 isolated from an industrial photobioreactor environment.</title>
        <authorList>
            <person name="Qiu Y."/>
            <person name="Noonan A.J.C."/>
            <person name="Dofher K."/>
            <person name="Koch M."/>
            <person name="Kieft B."/>
            <person name="Lin X."/>
            <person name="Ziels R.M."/>
            <person name="Hallam S.J."/>
        </authorList>
    </citation>
    <scope>NUCLEOTIDE SEQUENCE</scope>
    <source>
        <strain evidence="4">AB48</strain>
    </source>
</reference>
<keyword evidence="5" id="KW-1185">Reference proteome</keyword>
<evidence type="ECO:0000259" key="3">
    <source>
        <dbReference type="Pfam" id="PF09835"/>
    </source>
</evidence>
<sequence length="235" mass="27061">MTALSHGVLILSLLYRQWTVNPDRNGDRQRSPDELSLLSHRLHSLMTQPLGSHVLTYLIQLLERGVRIIRYYYWRLIRLQDPPEYIARGVAVGVFAGCFPLFGMQTPISILLAMMARGHKLCAAVCTWISNPLTYLPIYWLNFQIGRLLLGSSSDVPPQWNSLEIFLDQTGEFFADLLLGSLVMATLLAIVSYIGSLRLIYLWRLKRQQERQQNRAKKTYTHHDSRHSHLISSNQ</sequence>
<dbReference type="PANTHER" id="PTHR40547:SF1">
    <property type="entry name" value="SLL0298 PROTEIN"/>
    <property type="match status" value="1"/>
</dbReference>
<dbReference type="Pfam" id="PF09835">
    <property type="entry name" value="DUF2062"/>
    <property type="match status" value="1"/>
</dbReference>
<evidence type="ECO:0000256" key="2">
    <source>
        <dbReference type="SAM" id="Phobius"/>
    </source>
</evidence>
<name>A0ABY5AMS4_9CYAN</name>
<organism evidence="4 5">
    <name type="scientific">Phormidium yuhuli AB48</name>
    <dbReference type="NCBI Taxonomy" id="2940671"/>
    <lineage>
        <taxon>Bacteria</taxon>
        <taxon>Bacillati</taxon>
        <taxon>Cyanobacteriota</taxon>
        <taxon>Cyanophyceae</taxon>
        <taxon>Oscillatoriophycideae</taxon>
        <taxon>Oscillatoriales</taxon>
        <taxon>Oscillatoriaceae</taxon>
        <taxon>Phormidium</taxon>
        <taxon>Phormidium yuhuli</taxon>
    </lineage>
</organism>
<feature type="transmembrane region" description="Helical" evidence="2">
    <location>
        <begin position="177"/>
        <end position="201"/>
    </location>
</feature>
<feature type="domain" description="DUF2062" evidence="3">
    <location>
        <begin position="67"/>
        <end position="208"/>
    </location>
</feature>
<feature type="region of interest" description="Disordered" evidence="1">
    <location>
        <begin position="214"/>
        <end position="235"/>
    </location>
</feature>